<dbReference type="RefSeq" id="WP_259628981.1">
    <property type="nucleotide sequence ID" value="NZ_JANYMP010000033.1"/>
</dbReference>
<organism evidence="5 6">
    <name type="scientific">Umezawaea endophytica</name>
    <dbReference type="NCBI Taxonomy" id="1654476"/>
    <lineage>
        <taxon>Bacteria</taxon>
        <taxon>Bacillati</taxon>
        <taxon>Actinomycetota</taxon>
        <taxon>Actinomycetes</taxon>
        <taxon>Pseudonocardiales</taxon>
        <taxon>Pseudonocardiaceae</taxon>
        <taxon>Umezawaea</taxon>
    </lineage>
</organism>
<evidence type="ECO:0000259" key="3">
    <source>
        <dbReference type="Pfam" id="PF00501"/>
    </source>
</evidence>
<evidence type="ECO:0000313" key="5">
    <source>
        <dbReference type="EMBL" id="MCS7483525.1"/>
    </source>
</evidence>
<dbReference type="AlphaFoldDB" id="A0A9X3AKW7"/>
<sequence length="512" mass="54738">MTLSAAAILAETARRRPDHPAVVFEGERTGYRELWDDARRYAAVLLDRGFRAGDRIALLLPNTPHFPKVYFAVLAIGAVAVPVHGLLRSGEIEHVLRDSAAAGLVCGAGMLPEGDVAAKATGVPVLTVLADAESAHPRLDVLAAAAEPADVPVPRAPDDLAVVLYTSGTTGHPKGAMITHLNLVSNVATTAVAPFGFGPSDVLLGCLPLFHTFGQICGMATCFLAGGTLVLMSRFDGRSALDLMVTEGCTVFMGVPTMYLDLLDVAAADPRRPRLDRAFSGGSALPVAVLERFEEVFGCPIYEGYGLTETSPVVAYNQVHWPRRPGTVGKPIWGVEVEIARADLADRIELLPSGEVGEIVIRGHNVMAGYLGRPEATAEAIVDGWFRSGDLGAKDADGYLSIVDRKKDMVIRGGHNVYPREVEDLLARHPDIAQVSVIGVPDDRYGEEICAVVRTRPGVAADQACAAGIVEWAKARIAPYKYPRLVRFTLEFPLGPSGKVLKRDLVARYAGR</sequence>
<dbReference type="Pfam" id="PF00501">
    <property type="entry name" value="AMP-binding"/>
    <property type="match status" value="1"/>
</dbReference>
<dbReference type="PANTHER" id="PTHR43201:SF5">
    <property type="entry name" value="MEDIUM-CHAIN ACYL-COA LIGASE ACSF2, MITOCHONDRIAL"/>
    <property type="match status" value="1"/>
</dbReference>
<evidence type="ECO:0000256" key="2">
    <source>
        <dbReference type="ARBA" id="ARBA00022598"/>
    </source>
</evidence>
<dbReference type="Proteomes" id="UP001141259">
    <property type="component" value="Unassembled WGS sequence"/>
</dbReference>
<dbReference type="GO" id="GO:0006631">
    <property type="term" value="P:fatty acid metabolic process"/>
    <property type="evidence" value="ECO:0007669"/>
    <property type="project" value="TreeGrafter"/>
</dbReference>
<dbReference type="EMBL" id="JANYMP010000033">
    <property type="protein sequence ID" value="MCS7483525.1"/>
    <property type="molecule type" value="Genomic_DNA"/>
</dbReference>
<dbReference type="Gene3D" id="3.40.50.12780">
    <property type="entry name" value="N-terminal domain of ligase-like"/>
    <property type="match status" value="1"/>
</dbReference>
<dbReference type="InterPro" id="IPR020845">
    <property type="entry name" value="AMP-binding_CS"/>
</dbReference>
<dbReference type="InterPro" id="IPR000873">
    <property type="entry name" value="AMP-dep_synth/lig_dom"/>
</dbReference>
<comment type="similarity">
    <text evidence="1">Belongs to the ATP-dependent AMP-binding enzyme family.</text>
</comment>
<evidence type="ECO:0000256" key="1">
    <source>
        <dbReference type="ARBA" id="ARBA00006432"/>
    </source>
</evidence>
<dbReference type="InterPro" id="IPR045851">
    <property type="entry name" value="AMP-bd_C_sf"/>
</dbReference>
<dbReference type="Gene3D" id="3.30.300.30">
    <property type="match status" value="1"/>
</dbReference>
<dbReference type="PANTHER" id="PTHR43201">
    <property type="entry name" value="ACYL-COA SYNTHETASE"/>
    <property type="match status" value="1"/>
</dbReference>
<feature type="domain" description="AMP-dependent synthetase/ligase" evidence="3">
    <location>
        <begin position="10"/>
        <end position="371"/>
    </location>
</feature>
<dbReference type="PROSITE" id="PS00455">
    <property type="entry name" value="AMP_BINDING"/>
    <property type="match status" value="1"/>
</dbReference>
<reference evidence="5" key="1">
    <citation type="submission" date="2022-08" db="EMBL/GenBank/DDBJ databases">
        <authorList>
            <person name="Tistechok S."/>
            <person name="Samborskyy M."/>
            <person name="Roman I."/>
        </authorList>
    </citation>
    <scope>NUCLEOTIDE SEQUENCE</scope>
    <source>
        <strain evidence="5">DSM 103496</strain>
    </source>
</reference>
<dbReference type="Pfam" id="PF13193">
    <property type="entry name" value="AMP-binding_C"/>
    <property type="match status" value="1"/>
</dbReference>
<protein>
    <submittedName>
        <fullName evidence="5">Long-chain fatty acid--CoA ligase</fullName>
    </submittedName>
</protein>
<gene>
    <name evidence="5" type="ORF">NZH93_42365</name>
</gene>
<comment type="caution">
    <text evidence="5">The sequence shown here is derived from an EMBL/GenBank/DDBJ whole genome shotgun (WGS) entry which is preliminary data.</text>
</comment>
<keyword evidence="6" id="KW-1185">Reference proteome</keyword>
<dbReference type="SUPFAM" id="SSF56801">
    <property type="entry name" value="Acetyl-CoA synthetase-like"/>
    <property type="match status" value="1"/>
</dbReference>
<dbReference type="GO" id="GO:0031956">
    <property type="term" value="F:medium-chain fatty acid-CoA ligase activity"/>
    <property type="evidence" value="ECO:0007669"/>
    <property type="project" value="TreeGrafter"/>
</dbReference>
<dbReference type="CDD" id="cd05936">
    <property type="entry name" value="FC-FACS_FadD_like"/>
    <property type="match status" value="1"/>
</dbReference>
<keyword evidence="2 5" id="KW-0436">Ligase</keyword>
<accession>A0A9X3AKW7</accession>
<proteinExistence type="inferred from homology"/>
<evidence type="ECO:0000313" key="6">
    <source>
        <dbReference type="Proteomes" id="UP001141259"/>
    </source>
</evidence>
<evidence type="ECO:0000259" key="4">
    <source>
        <dbReference type="Pfam" id="PF13193"/>
    </source>
</evidence>
<dbReference type="InterPro" id="IPR042099">
    <property type="entry name" value="ANL_N_sf"/>
</dbReference>
<name>A0A9X3AKW7_9PSEU</name>
<feature type="domain" description="AMP-binding enzyme C-terminal" evidence="4">
    <location>
        <begin position="421"/>
        <end position="499"/>
    </location>
</feature>
<dbReference type="InterPro" id="IPR025110">
    <property type="entry name" value="AMP-bd_C"/>
</dbReference>